<evidence type="ECO:0000256" key="2">
    <source>
        <dbReference type="ARBA" id="ARBA00023224"/>
    </source>
</evidence>
<evidence type="ECO:0000256" key="4">
    <source>
        <dbReference type="PROSITE-ProRule" id="PRU00284"/>
    </source>
</evidence>
<dbReference type="PANTHER" id="PTHR32089:SF114">
    <property type="entry name" value="METHYL-ACCEPTING CHEMOTAXIS PROTEIN MCPB"/>
    <property type="match status" value="1"/>
</dbReference>
<dbReference type="GO" id="GO:0006935">
    <property type="term" value="P:chemotaxis"/>
    <property type="evidence" value="ECO:0007669"/>
    <property type="project" value="UniProtKB-KW"/>
</dbReference>
<dbReference type="SMART" id="SM00304">
    <property type="entry name" value="HAMP"/>
    <property type="match status" value="1"/>
</dbReference>
<dbReference type="EMBL" id="WBZC01000008">
    <property type="protein sequence ID" value="KAB3537832.1"/>
    <property type="molecule type" value="Genomic_DNA"/>
</dbReference>
<dbReference type="AlphaFoldDB" id="A0A6I0FBV8"/>
<dbReference type="CDD" id="cd18773">
    <property type="entry name" value="PDC1_HK_sensor"/>
    <property type="match status" value="1"/>
</dbReference>
<protein>
    <submittedName>
        <fullName evidence="7">Methyl-accepting chemotaxis protein</fullName>
    </submittedName>
</protein>
<dbReference type="PANTHER" id="PTHR32089">
    <property type="entry name" value="METHYL-ACCEPTING CHEMOTAXIS PROTEIN MCPB"/>
    <property type="match status" value="1"/>
</dbReference>
<accession>A0A6I0FBV8</accession>
<evidence type="ECO:0000256" key="1">
    <source>
        <dbReference type="ARBA" id="ARBA00022500"/>
    </source>
</evidence>
<dbReference type="InterPro" id="IPR029151">
    <property type="entry name" value="Sensor-like_sf"/>
</dbReference>
<dbReference type="Proteomes" id="UP000432715">
    <property type="component" value="Unassembled WGS sequence"/>
</dbReference>
<dbReference type="GO" id="GO:0016020">
    <property type="term" value="C:membrane"/>
    <property type="evidence" value="ECO:0007669"/>
    <property type="project" value="InterPro"/>
</dbReference>
<dbReference type="RefSeq" id="WP_151859977.1">
    <property type="nucleotide sequence ID" value="NZ_WBZC01000008.1"/>
</dbReference>
<sequence length="492" mass="54546">MLFKKNQMIRDMIETTSRISQGDLTTKLNIESTSNIGELAGNINEMLMKVRELIGQVSTANEKTLNFAKELEVNAEYIYDSSQEVANAITDIAAESTQQNEALLNVRDYTTEMKKGIEDILQQAKESQKISNNMVDTVKSSSLVFEKVVEILQNNSNWSIDLSKKMQTLKEEVEKIQRITSFVTEISNNTNLLALNASIEAARAGESGKGFAVVANEVRKLAEQTAEFASDIEKIVDSISNNIIEISTEIIKETEKAQSDIELAHNSKNQLKKVIDSTETTSLSIDNIRALAEKEAKLVEEVNEAIEKISIATEKSAAFSQEAAASTEEQTASVQIIFESIKKMGLMAKEVQDIVEGFVKKYVMDDKTKEAINMAKKVLLDISTKENIFDIDEATSLAFLRNKIKENDFFELLTIIDAKGLPRAMAIKGTDEWLKNNVAHRPYFQQAIGGKEYVSDPYISLHSNTYCISLSLPIKTAAGQIVGIVLGDLTLG</sequence>
<evidence type="ECO:0000313" key="7">
    <source>
        <dbReference type="EMBL" id="KAB3537832.1"/>
    </source>
</evidence>
<dbReference type="Gene3D" id="1.10.287.950">
    <property type="entry name" value="Methyl-accepting chemotaxis protein"/>
    <property type="match status" value="1"/>
</dbReference>
<dbReference type="CDD" id="cd06225">
    <property type="entry name" value="HAMP"/>
    <property type="match status" value="1"/>
</dbReference>
<keyword evidence="1" id="KW-0145">Chemotaxis</keyword>
<dbReference type="OrthoDB" id="9816519at2"/>
<proteinExistence type="inferred from homology"/>
<dbReference type="GO" id="GO:0007165">
    <property type="term" value="P:signal transduction"/>
    <property type="evidence" value="ECO:0007669"/>
    <property type="project" value="UniProtKB-KW"/>
</dbReference>
<dbReference type="PROSITE" id="PS50111">
    <property type="entry name" value="CHEMOTAXIS_TRANSDUC_2"/>
    <property type="match status" value="1"/>
</dbReference>
<dbReference type="SUPFAM" id="SSF103190">
    <property type="entry name" value="Sensory domain-like"/>
    <property type="match status" value="1"/>
</dbReference>
<evidence type="ECO:0000259" key="6">
    <source>
        <dbReference type="PROSITE" id="PS50885"/>
    </source>
</evidence>
<organism evidence="7 8">
    <name type="scientific">Alkaliphilus pronyensis</name>
    <dbReference type="NCBI Taxonomy" id="1482732"/>
    <lineage>
        <taxon>Bacteria</taxon>
        <taxon>Bacillati</taxon>
        <taxon>Bacillota</taxon>
        <taxon>Clostridia</taxon>
        <taxon>Peptostreptococcales</taxon>
        <taxon>Natronincolaceae</taxon>
        <taxon>Alkaliphilus</taxon>
    </lineage>
</organism>
<evidence type="ECO:0000259" key="5">
    <source>
        <dbReference type="PROSITE" id="PS50111"/>
    </source>
</evidence>
<feature type="domain" description="HAMP" evidence="6">
    <location>
        <begin position="9"/>
        <end position="55"/>
    </location>
</feature>
<dbReference type="SUPFAM" id="SSF58104">
    <property type="entry name" value="Methyl-accepting chemotaxis protein (MCP) signaling domain"/>
    <property type="match status" value="1"/>
</dbReference>
<dbReference type="Pfam" id="PF00015">
    <property type="entry name" value="MCPsignal"/>
    <property type="match status" value="1"/>
</dbReference>
<dbReference type="Gene3D" id="3.30.450.20">
    <property type="entry name" value="PAS domain"/>
    <property type="match status" value="1"/>
</dbReference>
<gene>
    <name evidence="7" type="ORF">F8154_02305</name>
</gene>
<dbReference type="Pfam" id="PF00672">
    <property type="entry name" value="HAMP"/>
    <property type="match status" value="1"/>
</dbReference>
<evidence type="ECO:0000256" key="3">
    <source>
        <dbReference type="ARBA" id="ARBA00029447"/>
    </source>
</evidence>
<dbReference type="Gene3D" id="6.10.340.10">
    <property type="match status" value="1"/>
</dbReference>
<comment type="caution">
    <text evidence="7">The sequence shown here is derived from an EMBL/GenBank/DDBJ whole genome shotgun (WGS) entry which is preliminary data.</text>
</comment>
<name>A0A6I0FBV8_9FIRM</name>
<keyword evidence="8" id="KW-1185">Reference proteome</keyword>
<reference evidence="7 8" key="1">
    <citation type="submission" date="2019-10" db="EMBL/GenBank/DDBJ databases">
        <title>Alkaliphilus serpentinus sp. nov. and Alkaliphilus pronyensis sp. nov., two novel anaerobic alkaliphilic species isolated from the serpentinized-hosted hydrothermal field of the Prony Bay (New Caledonia).</title>
        <authorList>
            <person name="Postec A."/>
        </authorList>
    </citation>
    <scope>NUCLEOTIDE SEQUENCE [LARGE SCALE GENOMIC DNA]</scope>
    <source>
        <strain evidence="7 8">LacV</strain>
    </source>
</reference>
<keyword evidence="2 4" id="KW-0807">Transducer</keyword>
<feature type="domain" description="Methyl-accepting transducer" evidence="5">
    <location>
        <begin position="74"/>
        <end position="310"/>
    </location>
</feature>
<comment type="similarity">
    <text evidence="3">Belongs to the methyl-accepting chemotaxis (MCP) protein family.</text>
</comment>
<dbReference type="InterPro" id="IPR004089">
    <property type="entry name" value="MCPsignal_dom"/>
</dbReference>
<evidence type="ECO:0000313" key="8">
    <source>
        <dbReference type="Proteomes" id="UP000432715"/>
    </source>
</evidence>
<dbReference type="PROSITE" id="PS50885">
    <property type="entry name" value="HAMP"/>
    <property type="match status" value="1"/>
</dbReference>
<dbReference type="SMART" id="SM00283">
    <property type="entry name" value="MA"/>
    <property type="match status" value="1"/>
</dbReference>
<dbReference type="InterPro" id="IPR003660">
    <property type="entry name" value="HAMP_dom"/>
</dbReference>